<keyword evidence="5" id="KW-1185">Reference proteome</keyword>
<dbReference type="Pfam" id="PF13193">
    <property type="entry name" value="AMP-binding_C"/>
    <property type="match status" value="1"/>
</dbReference>
<dbReference type="InterPro" id="IPR020845">
    <property type="entry name" value="AMP-binding_CS"/>
</dbReference>
<name>A0ABT8ELK0_9BURK</name>
<dbReference type="InterPro" id="IPR020806">
    <property type="entry name" value="PKS_PP-bd"/>
</dbReference>
<organism evidence="4 5">
    <name type="scientific">Alcaligenes endophyticus</name>
    <dbReference type="NCBI Taxonomy" id="1929088"/>
    <lineage>
        <taxon>Bacteria</taxon>
        <taxon>Pseudomonadati</taxon>
        <taxon>Pseudomonadota</taxon>
        <taxon>Betaproteobacteria</taxon>
        <taxon>Burkholderiales</taxon>
        <taxon>Alcaligenaceae</taxon>
        <taxon>Alcaligenes</taxon>
    </lineage>
</organism>
<dbReference type="Pfam" id="PF00550">
    <property type="entry name" value="PP-binding"/>
    <property type="match status" value="1"/>
</dbReference>
<accession>A0ABT8ELK0</accession>
<dbReference type="InterPro" id="IPR029058">
    <property type="entry name" value="AB_hydrolase_fold"/>
</dbReference>
<dbReference type="Proteomes" id="UP001168613">
    <property type="component" value="Unassembled WGS sequence"/>
</dbReference>
<feature type="domain" description="Carrier" evidence="3">
    <location>
        <begin position="958"/>
        <end position="1035"/>
    </location>
</feature>
<dbReference type="Gene3D" id="3.30.300.30">
    <property type="match status" value="1"/>
</dbReference>
<dbReference type="Pfam" id="PF00668">
    <property type="entry name" value="Condensation"/>
    <property type="match status" value="1"/>
</dbReference>
<dbReference type="PROSITE" id="PS50075">
    <property type="entry name" value="CARRIER"/>
    <property type="match status" value="1"/>
</dbReference>
<keyword evidence="1" id="KW-0596">Phosphopantetheine</keyword>
<dbReference type="InterPro" id="IPR045851">
    <property type="entry name" value="AMP-bd_C_sf"/>
</dbReference>
<dbReference type="Gene3D" id="3.30.559.30">
    <property type="entry name" value="Nonribosomal peptide synthetase, condensation domain"/>
    <property type="match status" value="1"/>
</dbReference>
<keyword evidence="2" id="KW-0597">Phosphoprotein</keyword>
<dbReference type="InterPro" id="IPR036736">
    <property type="entry name" value="ACP-like_sf"/>
</dbReference>
<proteinExistence type="predicted"/>
<evidence type="ECO:0000256" key="1">
    <source>
        <dbReference type="ARBA" id="ARBA00022450"/>
    </source>
</evidence>
<dbReference type="Pfam" id="PF00501">
    <property type="entry name" value="AMP-binding"/>
    <property type="match status" value="1"/>
</dbReference>
<dbReference type="Gene3D" id="3.30.559.10">
    <property type="entry name" value="Chloramphenicol acetyltransferase-like domain"/>
    <property type="match status" value="1"/>
</dbReference>
<dbReference type="SUPFAM" id="SSF47336">
    <property type="entry name" value="ACP-like"/>
    <property type="match status" value="1"/>
</dbReference>
<evidence type="ECO:0000259" key="3">
    <source>
        <dbReference type="PROSITE" id="PS50075"/>
    </source>
</evidence>
<dbReference type="InterPro" id="IPR025110">
    <property type="entry name" value="AMP-bd_C"/>
</dbReference>
<dbReference type="InterPro" id="IPR001031">
    <property type="entry name" value="Thioesterase"/>
</dbReference>
<protein>
    <submittedName>
        <fullName evidence="4">Amino acid adenylation domain-containing protein</fullName>
    </submittedName>
</protein>
<dbReference type="InterPro" id="IPR042099">
    <property type="entry name" value="ANL_N_sf"/>
</dbReference>
<dbReference type="SUPFAM" id="SSF52777">
    <property type="entry name" value="CoA-dependent acyltransferases"/>
    <property type="match status" value="2"/>
</dbReference>
<sequence length="1316" mass="145552">MNHAPSPASMHTSSSWRPLTQAQEGLWYAQSLDPQNPIFNTGHCTDIRSPLNLALFIRAINLTLQEADSLSLRTRQSAQGPEQQLQAHACPQVEVMTLSDQADALAQAQQIMQDDLHRPTHTDTQALSRQILFILADDHVQWYQRVHHLAADGYGMALIESRVVRLYHALLENRDLGTPLASFDLVLAEDAHYRQSEQAQQDRQFWRDHLAQAEPALSLTEQTALSAHHFLLDRRTASAQLVQVLQAKVHETQISWPDILTALCSAYVKRHTRQNPCTVGVPYMGRLGSASARAVATVMNVMPVVIHVDEQLPLNDYLIAVSKLLRQARRHGRYRSEQLRRDLGLLGGLQRLHGPIINMLPFDAAYEQAGLQASQTVLCAGPVEDINFTFRAAADGAGMRIELEANPKLYTQEALHTHQVRLHDFLLQALHSESLVKVPTLTQAEHQHWIYTINQTQHPVPDVTLWQLIAPQLQARAQAPALEFEGQLLSYAQLDECSQRVAAQLQDQGVIKGDIVAVALPRSVELIVSILAICRLGAAYLPLDIQQPHDRLAAILASAQARAIIQTGQESFALPTVQVDLRYPRRYCDDCPATPQDPAYLLYTSGSTGTPKGVLINHSAIVNRLLWMQTHYQINTHDRILQKTPATFDVSVWEFFLAFIAGGCLVVAPPDAHRDPRHIAHLIRERHISVLHFVPSMLAAFLDEPSAQDLQTRLVFCSGEELPAALRDRFHRTVQAELHNLYGPTEAAVDVSYWPASAQDTSQPIPIGYPVWNTALYVLDEYLRPVPPGVNGDLYLAGRQLAQGYWGQEALTQERFVPDPYPVHGTRMYATGDIARWRPDGALLFLGRSDHQVKLRGQRIELGEIEAVLATHPAVAQLAVIARQDQANQQAIVAYVVAHPGQATDSQTLLDFAAQKLPDYMLPAAVMWLEQLPVTPNGKLDRKALPAPFIRARQRGAALQGALQQTIAAAFNEVLSRDGSPVYADDDFFALGGHSLLAARLALLLRQRLALDVSIGTIFEYPSVRRLAQHLHTRSTQTGTAHEDGFGPILHLRPADEPSLPALFTIHPAGGLGWCYGQLARELPQGRAIYGLQARSLDGQTRHLNQSLHAMASDYVDQIQALQAHGPYHLAGWSVGGIIAHAMAVELQARGEPVGLLAMLDAYPSDAWRDQPEPAEDAVYKALLHIAGHDPDTLPHVALTRTGVIDFLRSQSHPLAALADDRLNAIFQVVAQNNALVRRHQHAHYAGKALYIQAALDHQGTHLHPSMWRPYIQAIDVHPIDSLHAHLTGPLATQTIAPLMQAHMLAAEATLLTTGE</sequence>
<gene>
    <name evidence="4" type="ORF">LMS43_12750</name>
</gene>
<dbReference type="PANTHER" id="PTHR45527:SF1">
    <property type="entry name" value="FATTY ACID SYNTHASE"/>
    <property type="match status" value="1"/>
</dbReference>
<evidence type="ECO:0000313" key="5">
    <source>
        <dbReference type="Proteomes" id="UP001168613"/>
    </source>
</evidence>
<dbReference type="InterPro" id="IPR000873">
    <property type="entry name" value="AMP-dep_synth/lig_dom"/>
</dbReference>
<dbReference type="EMBL" id="JAJHNU010000004">
    <property type="protein sequence ID" value="MDN4122156.1"/>
    <property type="molecule type" value="Genomic_DNA"/>
</dbReference>
<dbReference type="Pfam" id="PF00975">
    <property type="entry name" value="Thioesterase"/>
    <property type="match status" value="1"/>
</dbReference>
<dbReference type="Gene3D" id="3.40.50.1820">
    <property type="entry name" value="alpha/beta hydrolase"/>
    <property type="match status" value="1"/>
</dbReference>
<dbReference type="NCBIfam" id="TIGR01733">
    <property type="entry name" value="AA-adenyl-dom"/>
    <property type="match status" value="1"/>
</dbReference>
<dbReference type="SUPFAM" id="SSF53474">
    <property type="entry name" value="alpha/beta-Hydrolases"/>
    <property type="match status" value="1"/>
</dbReference>
<dbReference type="Gene3D" id="3.40.50.12780">
    <property type="entry name" value="N-terminal domain of ligase-like"/>
    <property type="match status" value="1"/>
</dbReference>
<dbReference type="SMART" id="SM00823">
    <property type="entry name" value="PKS_PP"/>
    <property type="match status" value="1"/>
</dbReference>
<dbReference type="SUPFAM" id="SSF56801">
    <property type="entry name" value="Acetyl-CoA synthetase-like"/>
    <property type="match status" value="1"/>
</dbReference>
<dbReference type="PANTHER" id="PTHR45527">
    <property type="entry name" value="NONRIBOSOMAL PEPTIDE SYNTHETASE"/>
    <property type="match status" value="1"/>
</dbReference>
<dbReference type="InterPro" id="IPR010071">
    <property type="entry name" value="AA_adenyl_dom"/>
</dbReference>
<evidence type="ECO:0000313" key="4">
    <source>
        <dbReference type="EMBL" id="MDN4122156.1"/>
    </source>
</evidence>
<dbReference type="PROSITE" id="PS00455">
    <property type="entry name" value="AMP_BINDING"/>
    <property type="match status" value="1"/>
</dbReference>
<evidence type="ECO:0000256" key="2">
    <source>
        <dbReference type="ARBA" id="ARBA00022553"/>
    </source>
</evidence>
<dbReference type="RefSeq" id="WP_266123613.1">
    <property type="nucleotide sequence ID" value="NZ_JAJHNU010000004.1"/>
</dbReference>
<dbReference type="InterPro" id="IPR009081">
    <property type="entry name" value="PP-bd_ACP"/>
</dbReference>
<dbReference type="InterPro" id="IPR001242">
    <property type="entry name" value="Condensation_dom"/>
</dbReference>
<dbReference type="CDD" id="cd17646">
    <property type="entry name" value="A_NRPS_AB3403-like"/>
    <property type="match status" value="1"/>
</dbReference>
<dbReference type="InterPro" id="IPR023213">
    <property type="entry name" value="CAT-like_dom_sf"/>
</dbReference>
<reference evidence="4" key="1">
    <citation type="submission" date="2021-11" db="EMBL/GenBank/DDBJ databases">
        <title>Draft genome sequence of Alcaligenes endophyticus type strain CCUG 75668T.</title>
        <authorList>
            <person name="Salva-Serra F."/>
            <person name="Duran R.E."/>
            <person name="Seeger M."/>
            <person name="Moore E.R.B."/>
            <person name="Jaen-Luchoro D."/>
        </authorList>
    </citation>
    <scope>NUCLEOTIDE SEQUENCE</scope>
    <source>
        <strain evidence="4">CCUG 75668</strain>
    </source>
</reference>
<comment type="caution">
    <text evidence="4">The sequence shown here is derived from an EMBL/GenBank/DDBJ whole genome shotgun (WGS) entry which is preliminary data.</text>
</comment>